<keyword evidence="1" id="KW-0479">Metal-binding</keyword>
<proteinExistence type="predicted"/>
<dbReference type="Pfam" id="PF13669">
    <property type="entry name" value="Glyoxalase_4"/>
    <property type="match status" value="1"/>
</dbReference>
<dbReference type="InterPro" id="IPR051785">
    <property type="entry name" value="MMCE/EMCE_epimerase"/>
</dbReference>
<reference evidence="3" key="1">
    <citation type="submission" date="2022-03" db="EMBL/GenBank/DDBJ databases">
        <title>Identification of a novel bacterium isolated from mangrove sediments.</title>
        <authorList>
            <person name="Pan X."/>
        </authorList>
    </citation>
    <scope>NUCLEOTIDE SEQUENCE</scope>
    <source>
        <strain evidence="3">B1949</strain>
    </source>
</reference>
<sequence>MTMAEFTFHHGGVSVPSLDEAIDWYGRVLGFELERRFFIEKARSHTAMVRKGPLRFEIFEVEGAAPLPEERRSPPADLRTHGNKHVAFRVADLEVFLEEMEAKAVDIAFVVREAFGKGCFIRDCAGNLIEFVEEPNA</sequence>
<accession>A0ABT0BEY3</accession>
<organism evidence="3 4">
    <name type="scientific">Novosphingobium organovorum</name>
    <dbReference type="NCBI Taxonomy" id="2930092"/>
    <lineage>
        <taxon>Bacteria</taxon>
        <taxon>Pseudomonadati</taxon>
        <taxon>Pseudomonadota</taxon>
        <taxon>Alphaproteobacteria</taxon>
        <taxon>Sphingomonadales</taxon>
        <taxon>Sphingomonadaceae</taxon>
        <taxon>Novosphingobium</taxon>
    </lineage>
</organism>
<dbReference type="PANTHER" id="PTHR43048">
    <property type="entry name" value="METHYLMALONYL-COA EPIMERASE"/>
    <property type="match status" value="1"/>
</dbReference>
<dbReference type="PANTHER" id="PTHR43048:SF5">
    <property type="entry name" value="BLR5325 PROTEIN"/>
    <property type="match status" value="1"/>
</dbReference>
<keyword evidence="4" id="KW-1185">Reference proteome</keyword>
<dbReference type="Proteomes" id="UP001162881">
    <property type="component" value="Unassembled WGS sequence"/>
</dbReference>
<gene>
    <name evidence="3" type="ORF">MTR62_13055</name>
</gene>
<dbReference type="EMBL" id="JALHLF010000053">
    <property type="protein sequence ID" value="MCJ2183612.1"/>
    <property type="molecule type" value="Genomic_DNA"/>
</dbReference>
<dbReference type="RefSeq" id="WP_244021586.1">
    <property type="nucleotide sequence ID" value="NZ_JALHLF010000053.1"/>
</dbReference>
<feature type="domain" description="VOC" evidence="2">
    <location>
        <begin position="7"/>
        <end position="134"/>
    </location>
</feature>
<evidence type="ECO:0000313" key="3">
    <source>
        <dbReference type="EMBL" id="MCJ2183612.1"/>
    </source>
</evidence>
<comment type="caution">
    <text evidence="3">The sequence shown here is derived from an EMBL/GenBank/DDBJ whole genome shotgun (WGS) entry which is preliminary data.</text>
</comment>
<evidence type="ECO:0000313" key="4">
    <source>
        <dbReference type="Proteomes" id="UP001162881"/>
    </source>
</evidence>
<dbReference type="InterPro" id="IPR029068">
    <property type="entry name" value="Glyas_Bleomycin-R_OHBP_Dase"/>
</dbReference>
<protein>
    <submittedName>
        <fullName evidence="3">VOC family protein</fullName>
    </submittedName>
</protein>
<dbReference type="PROSITE" id="PS51819">
    <property type="entry name" value="VOC"/>
    <property type="match status" value="1"/>
</dbReference>
<name>A0ABT0BEY3_9SPHN</name>
<dbReference type="InterPro" id="IPR037523">
    <property type="entry name" value="VOC_core"/>
</dbReference>
<dbReference type="Gene3D" id="3.10.180.10">
    <property type="entry name" value="2,3-Dihydroxybiphenyl 1,2-Dioxygenase, domain 1"/>
    <property type="match status" value="1"/>
</dbReference>
<evidence type="ECO:0000259" key="2">
    <source>
        <dbReference type="PROSITE" id="PS51819"/>
    </source>
</evidence>
<dbReference type="SUPFAM" id="SSF54593">
    <property type="entry name" value="Glyoxalase/Bleomycin resistance protein/Dihydroxybiphenyl dioxygenase"/>
    <property type="match status" value="1"/>
</dbReference>
<evidence type="ECO:0000256" key="1">
    <source>
        <dbReference type="ARBA" id="ARBA00022723"/>
    </source>
</evidence>